<dbReference type="Pfam" id="PF17918">
    <property type="entry name" value="TetR_C_15"/>
    <property type="match status" value="1"/>
</dbReference>
<dbReference type="InterPro" id="IPR009057">
    <property type="entry name" value="Homeodomain-like_sf"/>
</dbReference>
<dbReference type="PROSITE" id="PS50977">
    <property type="entry name" value="HTH_TETR_2"/>
    <property type="match status" value="1"/>
</dbReference>
<evidence type="ECO:0000256" key="1">
    <source>
        <dbReference type="ARBA" id="ARBA00023015"/>
    </source>
</evidence>
<keyword evidence="2 4" id="KW-0238">DNA-binding</keyword>
<dbReference type="InterPro" id="IPR050109">
    <property type="entry name" value="HTH-type_TetR-like_transc_reg"/>
</dbReference>
<feature type="DNA-binding region" description="H-T-H motif" evidence="4">
    <location>
        <begin position="44"/>
        <end position="63"/>
    </location>
</feature>
<evidence type="ECO:0000256" key="3">
    <source>
        <dbReference type="ARBA" id="ARBA00023163"/>
    </source>
</evidence>
<dbReference type="GO" id="GO:0000976">
    <property type="term" value="F:transcription cis-regulatory region binding"/>
    <property type="evidence" value="ECO:0007669"/>
    <property type="project" value="TreeGrafter"/>
</dbReference>
<dbReference type="InterPro" id="IPR001647">
    <property type="entry name" value="HTH_TetR"/>
</dbReference>
<dbReference type="Proteomes" id="UP000238220">
    <property type="component" value="Unassembled WGS sequence"/>
</dbReference>
<dbReference type="PANTHER" id="PTHR30055:SF234">
    <property type="entry name" value="HTH-TYPE TRANSCRIPTIONAL REGULATOR BETI"/>
    <property type="match status" value="1"/>
</dbReference>
<dbReference type="SUPFAM" id="SSF48498">
    <property type="entry name" value="Tetracyclin repressor-like, C-terminal domain"/>
    <property type="match status" value="1"/>
</dbReference>
<name>A0A2S5TH13_9GAMM</name>
<dbReference type="Gene3D" id="1.10.357.10">
    <property type="entry name" value="Tetracycline Repressor, domain 2"/>
    <property type="match status" value="1"/>
</dbReference>
<keyword evidence="1" id="KW-0805">Transcription regulation</keyword>
<evidence type="ECO:0000256" key="2">
    <source>
        <dbReference type="ARBA" id="ARBA00023125"/>
    </source>
</evidence>
<dbReference type="Pfam" id="PF00440">
    <property type="entry name" value="TetR_N"/>
    <property type="match status" value="1"/>
</dbReference>
<feature type="domain" description="HTH tetR-type" evidence="5">
    <location>
        <begin position="21"/>
        <end position="81"/>
    </location>
</feature>
<evidence type="ECO:0000313" key="7">
    <source>
        <dbReference type="Proteomes" id="UP000238220"/>
    </source>
</evidence>
<organism evidence="6 7">
    <name type="scientific">Solimonas fluminis</name>
    <dbReference type="NCBI Taxonomy" id="2086571"/>
    <lineage>
        <taxon>Bacteria</taxon>
        <taxon>Pseudomonadati</taxon>
        <taxon>Pseudomonadota</taxon>
        <taxon>Gammaproteobacteria</taxon>
        <taxon>Nevskiales</taxon>
        <taxon>Nevskiaceae</taxon>
        <taxon>Solimonas</taxon>
    </lineage>
</organism>
<dbReference type="EMBL" id="PSNW01000004">
    <property type="protein sequence ID" value="PPE74269.1"/>
    <property type="molecule type" value="Genomic_DNA"/>
</dbReference>
<dbReference type="SUPFAM" id="SSF46689">
    <property type="entry name" value="Homeodomain-like"/>
    <property type="match status" value="1"/>
</dbReference>
<dbReference type="OrthoDB" id="9816320at2"/>
<evidence type="ECO:0000256" key="4">
    <source>
        <dbReference type="PROSITE-ProRule" id="PRU00335"/>
    </source>
</evidence>
<dbReference type="PRINTS" id="PR00455">
    <property type="entry name" value="HTHTETR"/>
</dbReference>
<sequence length="223" mass="24277">MAVRQASDLQLKKQPRQARSRATVEAICDAAARLMQDEGYAAVTTNRVAERAGVSVGSLYEYFPNKQSIVAATLGAALRDIVAGIGRSLHEALALPDQPRAGIDHWIRAIVAALESRAGLLRVALSEVPFLGEIPEARGLSQALEQIVRKGRDKSAGVVRLYDPEASAWLLTSMVWTAMQQIAMQRPDHLSRERLIGALVEMVLRQLYDAPEAEAPSVRESGN</sequence>
<proteinExistence type="predicted"/>
<dbReference type="InterPro" id="IPR023772">
    <property type="entry name" value="DNA-bd_HTH_TetR-type_CS"/>
</dbReference>
<dbReference type="AlphaFoldDB" id="A0A2S5TH13"/>
<gene>
    <name evidence="6" type="ORF">C3942_09580</name>
</gene>
<accession>A0A2S5TH13</accession>
<dbReference type="InterPro" id="IPR036271">
    <property type="entry name" value="Tet_transcr_reg_TetR-rel_C_sf"/>
</dbReference>
<keyword evidence="3" id="KW-0804">Transcription</keyword>
<dbReference type="InterPro" id="IPR041669">
    <property type="entry name" value="TetR_C_15"/>
</dbReference>
<dbReference type="GO" id="GO:0003700">
    <property type="term" value="F:DNA-binding transcription factor activity"/>
    <property type="evidence" value="ECO:0007669"/>
    <property type="project" value="TreeGrafter"/>
</dbReference>
<dbReference type="PROSITE" id="PS01081">
    <property type="entry name" value="HTH_TETR_1"/>
    <property type="match status" value="1"/>
</dbReference>
<reference evidence="6 7" key="1">
    <citation type="submission" date="2018-02" db="EMBL/GenBank/DDBJ databases">
        <title>Genome sequencing of Solimonas sp. HR-BB.</title>
        <authorList>
            <person name="Lee Y."/>
            <person name="Jeon C.O."/>
        </authorList>
    </citation>
    <scope>NUCLEOTIDE SEQUENCE [LARGE SCALE GENOMIC DNA]</scope>
    <source>
        <strain evidence="6 7">HR-BB</strain>
    </source>
</reference>
<evidence type="ECO:0000259" key="5">
    <source>
        <dbReference type="PROSITE" id="PS50977"/>
    </source>
</evidence>
<protein>
    <recommendedName>
        <fullName evidence="5">HTH tetR-type domain-containing protein</fullName>
    </recommendedName>
</protein>
<dbReference type="PANTHER" id="PTHR30055">
    <property type="entry name" value="HTH-TYPE TRANSCRIPTIONAL REGULATOR RUTR"/>
    <property type="match status" value="1"/>
</dbReference>
<evidence type="ECO:0000313" key="6">
    <source>
        <dbReference type="EMBL" id="PPE74269.1"/>
    </source>
</evidence>
<comment type="caution">
    <text evidence="6">The sequence shown here is derived from an EMBL/GenBank/DDBJ whole genome shotgun (WGS) entry which is preliminary data.</text>
</comment>
<keyword evidence="7" id="KW-1185">Reference proteome</keyword>